<dbReference type="PANTHER" id="PTHR43214:SF41">
    <property type="entry name" value="NITRATE_NITRITE RESPONSE REGULATOR PROTEIN NARP"/>
    <property type="match status" value="1"/>
</dbReference>
<dbReference type="InterPro" id="IPR001789">
    <property type="entry name" value="Sig_transdc_resp-reg_receiver"/>
</dbReference>
<feature type="modified residue" description="4-aspartylphosphate" evidence="5">
    <location>
        <position position="54"/>
    </location>
</feature>
<dbReference type="CDD" id="cd06170">
    <property type="entry name" value="LuxR_C_like"/>
    <property type="match status" value="1"/>
</dbReference>
<proteinExistence type="predicted"/>
<dbReference type="Pfam" id="PF00196">
    <property type="entry name" value="GerE"/>
    <property type="match status" value="1"/>
</dbReference>
<gene>
    <name evidence="8" type="ORF">CF168_20005</name>
</gene>
<dbReference type="EMBL" id="CP022358">
    <property type="protein sequence ID" value="ASK70975.1"/>
    <property type="molecule type" value="Genomic_DNA"/>
</dbReference>
<dbReference type="Gene3D" id="3.40.50.2300">
    <property type="match status" value="1"/>
</dbReference>
<dbReference type="InterPro" id="IPR036388">
    <property type="entry name" value="WH-like_DNA-bd_sf"/>
</dbReference>
<accession>A0A220US73</accession>
<organism evidence="8 9">
    <name type="scientific">Shewanella bicestrii</name>
    <dbReference type="NCBI Taxonomy" id="2018305"/>
    <lineage>
        <taxon>Bacteria</taxon>
        <taxon>Pseudomonadati</taxon>
        <taxon>Pseudomonadota</taxon>
        <taxon>Gammaproteobacteria</taxon>
        <taxon>Alteromonadales</taxon>
        <taxon>Shewanellaceae</taxon>
        <taxon>Shewanella</taxon>
    </lineage>
</organism>
<dbReference type="PROSITE" id="PS50110">
    <property type="entry name" value="RESPONSE_REGULATORY"/>
    <property type="match status" value="1"/>
</dbReference>
<dbReference type="InterPro" id="IPR058245">
    <property type="entry name" value="NreC/VraR/RcsB-like_REC"/>
</dbReference>
<feature type="domain" description="HTH luxR-type" evidence="6">
    <location>
        <begin position="140"/>
        <end position="205"/>
    </location>
</feature>
<dbReference type="PROSITE" id="PS00622">
    <property type="entry name" value="HTH_LUXR_1"/>
    <property type="match status" value="1"/>
</dbReference>
<evidence type="ECO:0000256" key="5">
    <source>
        <dbReference type="PROSITE-ProRule" id="PRU00169"/>
    </source>
</evidence>
<evidence type="ECO:0000256" key="3">
    <source>
        <dbReference type="ARBA" id="ARBA00023125"/>
    </source>
</evidence>
<keyword evidence="3 8" id="KW-0238">DNA-binding</keyword>
<evidence type="ECO:0000313" key="9">
    <source>
        <dbReference type="Proteomes" id="UP000198367"/>
    </source>
</evidence>
<feature type="domain" description="Response regulatory" evidence="7">
    <location>
        <begin position="4"/>
        <end position="119"/>
    </location>
</feature>
<dbReference type="SMART" id="SM00421">
    <property type="entry name" value="HTH_LUXR"/>
    <property type="match status" value="1"/>
</dbReference>
<dbReference type="Pfam" id="PF00072">
    <property type="entry name" value="Response_reg"/>
    <property type="match status" value="1"/>
</dbReference>
<reference evidence="8 9" key="1">
    <citation type="submission" date="2017-07" db="EMBL/GenBank/DDBJ databases">
        <title>Phenotypical and genomic characterization of a clinical isolate of Shewanella bicestrii sp. nov. producing an extended-spectrum beta-lactamase and a new oxacillinase variant.</title>
        <authorList>
            <person name="Jousset A.B."/>
            <person name="Bonnin R.A."/>
            <person name="Girlich D."/>
            <person name="Dabos L."/>
            <person name="Potron A."/>
            <person name="Dortet L."/>
            <person name="Glaser P."/>
            <person name="Naas T."/>
        </authorList>
    </citation>
    <scope>NUCLEOTIDE SEQUENCE [LARGE SCALE GENOMIC DNA]</scope>
    <source>
        <strain evidence="8 9">JAB-1</strain>
    </source>
</reference>
<dbReference type="GO" id="GO:0003677">
    <property type="term" value="F:DNA binding"/>
    <property type="evidence" value="ECO:0007669"/>
    <property type="project" value="UniProtKB-KW"/>
</dbReference>
<dbReference type="AlphaFoldDB" id="A0A220US73"/>
<keyword evidence="9" id="KW-1185">Reference proteome</keyword>
<dbReference type="RefSeq" id="WP_089068770.1">
    <property type="nucleotide sequence ID" value="NZ_CP022358.1"/>
</dbReference>
<evidence type="ECO:0000259" key="6">
    <source>
        <dbReference type="PROSITE" id="PS50043"/>
    </source>
</evidence>
<evidence type="ECO:0000313" key="8">
    <source>
        <dbReference type="EMBL" id="ASK70975.1"/>
    </source>
</evidence>
<evidence type="ECO:0000256" key="1">
    <source>
        <dbReference type="ARBA" id="ARBA00022553"/>
    </source>
</evidence>
<dbReference type="KEGG" id="sbj:CF168_20005"/>
<sequence>MKKKILIVDDHPVVVLALKILLEKSGFEVIGETNNGVDALKLTRELSPHAIILDIDIPQIDGLEVIERAQKIPLCPPILVLTAQPSEHFVLRCITAGAAGFISKNKDLVEVSSALNAVISGHSYFPLIRKNKNTQVDINESDLIKKLSTREMSVLRQLSLGLTNNEIAEKMLFSNKTISTYKTRIFEKLNIRNIVDIIEFSKRNNLV</sequence>
<dbReference type="PANTHER" id="PTHR43214">
    <property type="entry name" value="TWO-COMPONENT RESPONSE REGULATOR"/>
    <property type="match status" value="1"/>
</dbReference>
<evidence type="ECO:0000259" key="7">
    <source>
        <dbReference type="PROSITE" id="PS50110"/>
    </source>
</evidence>
<dbReference type="InterPro" id="IPR039420">
    <property type="entry name" value="WalR-like"/>
</dbReference>
<dbReference type="InterPro" id="IPR000792">
    <property type="entry name" value="Tscrpt_reg_LuxR_C"/>
</dbReference>
<protein>
    <submittedName>
        <fullName evidence="8">DNA-binding response regulator</fullName>
    </submittedName>
</protein>
<dbReference type="GO" id="GO:0006355">
    <property type="term" value="P:regulation of DNA-templated transcription"/>
    <property type="evidence" value="ECO:0007669"/>
    <property type="project" value="InterPro"/>
</dbReference>
<dbReference type="CDD" id="cd17535">
    <property type="entry name" value="REC_NarL-like"/>
    <property type="match status" value="1"/>
</dbReference>
<dbReference type="Proteomes" id="UP000198367">
    <property type="component" value="Chromosome"/>
</dbReference>
<keyword evidence="4" id="KW-0804">Transcription</keyword>
<dbReference type="PRINTS" id="PR00038">
    <property type="entry name" value="HTHLUXR"/>
</dbReference>
<keyword evidence="1 5" id="KW-0597">Phosphoprotein</keyword>
<dbReference type="Gene3D" id="1.10.10.10">
    <property type="entry name" value="Winged helix-like DNA-binding domain superfamily/Winged helix DNA-binding domain"/>
    <property type="match status" value="1"/>
</dbReference>
<keyword evidence="2" id="KW-0805">Transcription regulation</keyword>
<dbReference type="SMART" id="SM00448">
    <property type="entry name" value="REC"/>
    <property type="match status" value="1"/>
</dbReference>
<evidence type="ECO:0000256" key="2">
    <source>
        <dbReference type="ARBA" id="ARBA00023015"/>
    </source>
</evidence>
<dbReference type="InterPro" id="IPR011006">
    <property type="entry name" value="CheY-like_superfamily"/>
</dbReference>
<evidence type="ECO:0000256" key="4">
    <source>
        <dbReference type="ARBA" id="ARBA00023163"/>
    </source>
</evidence>
<dbReference type="PROSITE" id="PS50043">
    <property type="entry name" value="HTH_LUXR_2"/>
    <property type="match status" value="1"/>
</dbReference>
<dbReference type="SUPFAM" id="SSF52172">
    <property type="entry name" value="CheY-like"/>
    <property type="match status" value="1"/>
</dbReference>
<dbReference type="GO" id="GO:0000160">
    <property type="term" value="P:phosphorelay signal transduction system"/>
    <property type="evidence" value="ECO:0007669"/>
    <property type="project" value="InterPro"/>
</dbReference>
<name>A0A220US73_9GAMM</name>